<dbReference type="PANTHER" id="PTHR43420:SF47">
    <property type="entry name" value="N-ACETYLTRANSFERASE DOMAIN-CONTAINING PROTEIN"/>
    <property type="match status" value="1"/>
</dbReference>
<accession>A0AAD5MD24</accession>
<keyword evidence="5" id="KW-1185">Reference proteome</keyword>
<keyword evidence="1" id="KW-0808">Transferase</keyword>
<dbReference type="SUPFAM" id="SSF55729">
    <property type="entry name" value="Acyl-CoA N-acyltransferases (Nat)"/>
    <property type="match status" value="1"/>
</dbReference>
<keyword evidence="2" id="KW-0012">Acyltransferase</keyword>
<gene>
    <name evidence="4" type="ORF">P43SY_009351</name>
</gene>
<dbReference type="Gene3D" id="3.40.630.30">
    <property type="match status" value="1"/>
</dbReference>
<proteinExistence type="predicted"/>
<dbReference type="InterPro" id="IPR016181">
    <property type="entry name" value="Acyl_CoA_acyltransferase"/>
</dbReference>
<evidence type="ECO:0000313" key="4">
    <source>
        <dbReference type="EMBL" id="KAJ0403317.1"/>
    </source>
</evidence>
<dbReference type="InterPro" id="IPR000182">
    <property type="entry name" value="GNAT_dom"/>
</dbReference>
<dbReference type="GO" id="GO:0016747">
    <property type="term" value="F:acyltransferase activity, transferring groups other than amino-acyl groups"/>
    <property type="evidence" value="ECO:0007669"/>
    <property type="project" value="InterPro"/>
</dbReference>
<feature type="domain" description="N-acetyltransferase" evidence="3">
    <location>
        <begin position="1"/>
        <end position="133"/>
    </location>
</feature>
<dbReference type="EMBL" id="JAKCXM010000084">
    <property type="protein sequence ID" value="KAJ0403317.1"/>
    <property type="molecule type" value="Genomic_DNA"/>
</dbReference>
<evidence type="ECO:0000256" key="2">
    <source>
        <dbReference type="ARBA" id="ARBA00023315"/>
    </source>
</evidence>
<dbReference type="AlphaFoldDB" id="A0AAD5MD24"/>
<sequence>MRAELQDPSRYTAFVTPVDQPETPCAYVMLHDKSVRTGDKDGRPEDYLELKRFYVDKQFHGMGIAQLLMDHTMQVIKDKQQKESRRVVWLGVWENNIRAQKFYQKYGFRECGEHVFLVGTVEDRDLLYELTPQD</sequence>
<dbReference type="CDD" id="cd04301">
    <property type="entry name" value="NAT_SF"/>
    <property type="match status" value="1"/>
</dbReference>
<dbReference type="Pfam" id="PF00583">
    <property type="entry name" value="Acetyltransf_1"/>
    <property type="match status" value="1"/>
</dbReference>
<evidence type="ECO:0000256" key="1">
    <source>
        <dbReference type="ARBA" id="ARBA00022679"/>
    </source>
</evidence>
<reference evidence="4" key="1">
    <citation type="submission" date="2021-12" db="EMBL/GenBank/DDBJ databases">
        <title>Prjna785345.</title>
        <authorList>
            <person name="Rujirawat T."/>
            <person name="Krajaejun T."/>
        </authorList>
    </citation>
    <scope>NUCLEOTIDE SEQUENCE</scope>
    <source>
        <strain evidence="4">Pi057C3</strain>
    </source>
</reference>
<dbReference type="InterPro" id="IPR050680">
    <property type="entry name" value="YpeA/RimI_acetyltransf"/>
</dbReference>
<organism evidence="4 5">
    <name type="scientific">Pythium insidiosum</name>
    <name type="common">Pythiosis disease agent</name>
    <dbReference type="NCBI Taxonomy" id="114742"/>
    <lineage>
        <taxon>Eukaryota</taxon>
        <taxon>Sar</taxon>
        <taxon>Stramenopiles</taxon>
        <taxon>Oomycota</taxon>
        <taxon>Peronosporomycetes</taxon>
        <taxon>Pythiales</taxon>
        <taxon>Pythiaceae</taxon>
        <taxon>Pythium</taxon>
    </lineage>
</organism>
<dbReference type="PROSITE" id="PS51186">
    <property type="entry name" value="GNAT"/>
    <property type="match status" value="1"/>
</dbReference>
<protein>
    <recommendedName>
        <fullName evidence="3">N-acetyltransferase domain-containing protein</fullName>
    </recommendedName>
</protein>
<comment type="caution">
    <text evidence="4">The sequence shown here is derived from an EMBL/GenBank/DDBJ whole genome shotgun (WGS) entry which is preliminary data.</text>
</comment>
<dbReference type="Proteomes" id="UP001209570">
    <property type="component" value="Unassembled WGS sequence"/>
</dbReference>
<evidence type="ECO:0000313" key="5">
    <source>
        <dbReference type="Proteomes" id="UP001209570"/>
    </source>
</evidence>
<dbReference type="PANTHER" id="PTHR43420">
    <property type="entry name" value="ACETYLTRANSFERASE"/>
    <property type="match status" value="1"/>
</dbReference>
<evidence type="ECO:0000259" key="3">
    <source>
        <dbReference type="PROSITE" id="PS51186"/>
    </source>
</evidence>
<name>A0AAD5MD24_PYTIN</name>